<comment type="caution">
    <text evidence="3">The sequence shown here is derived from an EMBL/GenBank/DDBJ whole genome shotgun (WGS) entry which is preliminary data.</text>
</comment>
<evidence type="ECO:0000256" key="1">
    <source>
        <dbReference type="SAM" id="MobiDB-lite"/>
    </source>
</evidence>
<gene>
    <name evidence="3" type="ORF">A2165_04240</name>
</gene>
<organism evidence="3 4">
    <name type="scientific">Candidatus Curtissbacteria bacterium RBG_13_40_7</name>
    <dbReference type="NCBI Taxonomy" id="1797706"/>
    <lineage>
        <taxon>Bacteria</taxon>
        <taxon>Candidatus Curtissiibacteriota</taxon>
    </lineage>
</organism>
<proteinExistence type="predicted"/>
<keyword evidence="2" id="KW-0812">Transmembrane</keyword>
<accession>A0A1F5FUC8</accession>
<dbReference type="EMBL" id="MFAU01000056">
    <property type="protein sequence ID" value="OGD83210.1"/>
    <property type="molecule type" value="Genomic_DNA"/>
</dbReference>
<feature type="transmembrane region" description="Helical" evidence="2">
    <location>
        <begin position="7"/>
        <end position="28"/>
    </location>
</feature>
<name>A0A1F5FUC8_9BACT</name>
<evidence type="ECO:0000313" key="3">
    <source>
        <dbReference type="EMBL" id="OGD83210.1"/>
    </source>
</evidence>
<feature type="region of interest" description="Disordered" evidence="1">
    <location>
        <begin position="33"/>
        <end position="91"/>
    </location>
</feature>
<evidence type="ECO:0000313" key="4">
    <source>
        <dbReference type="Proteomes" id="UP000179252"/>
    </source>
</evidence>
<protein>
    <submittedName>
        <fullName evidence="3">Uncharacterized protein</fullName>
    </submittedName>
</protein>
<feature type="compositionally biased region" description="Polar residues" evidence="1">
    <location>
        <begin position="33"/>
        <end position="75"/>
    </location>
</feature>
<reference evidence="3 4" key="1">
    <citation type="journal article" date="2016" name="Nat. Commun.">
        <title>Thousands of microbial genomes shed light on interconnected biogeochemical processes in an aquifer system.</title>
        <authorList>
            <person name="Anantharaman K."/>
            <person name="Brown C.T."/>
            <person name="Hug L.A."/>
            <person name="Sharon I."/>
            <person name="Castelle C.J."/>
            <person name="Probst A.J."/>
            <person name="Thomas B.C."/>
            <person name="Singh A."/>
            <person name="Wilkins M.J."/>
            <person name="Karaoz U."/>
            <person name="Brodie E.L."/>
            <person name="Williams K.H."/>
            <person name="Hubbard S.S."/>
            <person name="Banfield J.F."/>
        </authorList>
    </citation>
    <scope>NUCLEOTIDE SEQUENCE [LARGE SCALE GENOMIC DNA]</scope>
</reference>
<sequence>MDKRTKLIISVIGVCAVVIPALLLIFLAPNTKTEPQVSSDSRSIDQTSIENVVNKTQQLKPQYSPYTPATNSARSTPIVDLEPVEGSPSSE</sequence>
<keyword evidence="2" id="KW-1133">Transmembrane helix</keyword>
<dbReference type="Proteomes" id="UP000179252">
    <property type="component" value="Unassembled WGS sequence"/>
</dbReference>
<keyword evidence="2" id="KW-0472">Membrane</keyword>
<dbReference type="AlphaFoldDB" id="A0A1F5FUC8"/>
<evidence type="ECO:0000256" key="2">
    <source>
        <dbReference type="SAM" id="Phobius"/>
    </source>
</evidence>